<dbReference type="GO" id="GO:0016757">
    <property type="term" value="F:glycosyltransferase activity"/>
    <property type="evidence" value="ECO:0007669"/>
    <property type="project" value="InterPro"/>
</dbReference>
<dbReference type="InterPro" id="IPR001296">
    <property type="entry name" value="Glyco_trans_1"/>
</dbReference>
<feature type="domain" description="Glycosyl transferase family 1" evidence="1">
    <location>
        <begin position="201"/>
        <end position="349"/>
    </location>
</feature>
<accession>A0A3R7VZE2</accession>
<comment type="caution">
    <text evidence="2">The sequence shown here is derived from an EMBL/GenBank/DDBJ whole genome shotgun (WGS) entry which is preliminary data.</text>
</comment>
<sequence>MAEHNLLVISNNFPNEENSPLGNIFVKERVKHLAKYFDNIYVVSPILYGIELIRNKRFNNYQFDNVKVFFPKYINIPLFFYYKKSFYTSLETKAIVSVIEQENLKFNLIYAHFTWRAGVNAGNIKRIYGSPVMIIEGTSNSFTNAINSHDPLWIQAWESADAIIRPRKGENDLFLNLGISSEKLFYIPNGFGSQFHPRPMEECRGILNLPLEKKILLNVGNLYGPVKGHIYFIKAIKKIINIRKDIIGIIVGSGRLESSLKKLINELDLNQYVFLVGSKPHDEVSLWMNACDIFVLPSLNEGNPNVMFEALGCGKPFVGTRVGGVPDIITSDEYGLIAEPGDSEDLAEK</sequence>
<dbReference type="PANTHER" id="PTHR12526:SF634">
    <property type="entry name" value="BLL3361 PROTEIN"/>
    <property type="match status" value="1"/>
</dbReference>
<gene>
    <name evidence="2" type="ORF">D5R95_00310</name>
</gene>
<keyword evidence="2" id="KW-0808">Transferase</keyword>
<dbReference type="PANTHER" id="PTHR12526">
    <property type="entry name" value="GLYCOSYLTRANSFERASE"/>
    <property type="match status" value="1"/>
</dbReference>
<evidence type="ECO:0000313" key="3">
    <source>
        <dbReference type="Proteomes" id="UP000284763"/>
    </source>
</evidence>
<dbReference type="SUPFAM" id="SSF53756">
    <property type="entry name" value="UDP-Glycosyltransferase/glycogen phosphorylase"/>
    <property type="match status" value="1"/>
</dbReference>
<feature type="non-terminal residue" evidence="2">
    <location>
        <position position="349"/>
    </location>
</feature>
<dbReference type="Proteomes" id="UP000284763">
    <property type="component" value="Unassembled WGS sequence"/>
</dbReference>
<organism evidence="2 3">
    <name type="scientific">Methanosalsum natronophilum</name>
    <dbReference type="NCBI Taxonomy" id="768733"/>
    <lineage>
        <taxon>Archaea</taxon>
        <taxon>Methanobacteriati</taxon>
        <taxon>Methanobacteriota</taxon>
        <taxon>Stenosarchaea group</taxon>
        <taxon>Methanomicrobia</taxon>
        <taxon>Methanosarcinales</taxon>
        <taxon>Methanosarcinaceae</taxon>
        <taxon>Methanosalsum</taxon>
    </lineage>
</organism>
<name>A0A3R7VZE2_9EURY</name>
<proteinExistence type="predicted"/>
<dbReference type="EMBL" id="QZAB01000025">
    <property type="protein sequence ID" value="RQD92569.1"/>
    <property type="molecule type" value="Genomic_DNA"/>
</dbReference>
<dbReference type="Gene3D" id="3.40.50.2000">
    <property type="entry name" value="Glycogen Phosphorylase B"/>
    <property type="match status" value="2"/>
</dbReference>
<evidence type="ECO:0000259" key="1">
    <source>
        <dbReference type="Pfam" id="PF00534"/>
    </source>
</evidence>
<reference evidence="2 3" key="1">
    <citation type="submission" date="2018-08" db="EMBL/GenBank/DDBJ databases">
        <title>The metabolism and importance of syntrophic acetate oxidation coupled to methane or sulfide production in haloalkaline environments.</title>
        <authorList>
            <person name="Timmers P.H.A."/>
            <person name="Vavourakis C.D."/>
            <person name="Sorokin D.Y."/>
            <person name="Sinninghe Damste J.S."/>
            <person name="Muyzer G."/>
            <person name="Stams A.J.M."/>
            <person name="Plugge C.M."/>
        </authorList>
    </citation>
    <scope>NUCLEOTIDE SEQUENCE [LARGE SCALE GENOMIC DNA]</scope>
    <source>
        <strain evidence="2">MSAO_Arc3</strain>
    </source>
</reference>
<dbReference type="AlphaFoldDB" id="A0A3R7VZE2"/>
<dbReference type="Pfam" id="PF00534">
    <property type="entry name" value="Glycos_transf_1"/>
    <property type="match status" value="1"/>
</dbReference>
<evidence type="ECO:0000313" key="2">
    <source>
        <dbReference type="EMBL" id="RQD92569.1"/>
    </source>
</evidence>
<protein>
    <submittedName>
        <fullName evidence="2">Glycosyltransferase family 4 protein</fullName>
    </submittedName>
</protein>